<reference evidence="2 3" key="1">
    <citation type="submission" date="2019-02" db="EMBL/GenBank/DDBJ databases">
        <title>Deep-cultivation of Planctomycetes and their phenomic and genomic characterization uncovers novel biology.</title>
        <authorList>
            <person name="Wiegand S."/>
            <person name="Jogler M."/>
            <person name="Boedeker C."/>
            <person name="Pinto D."/>
            <person name="Vollmers J."/>
            <person name="Rivas-Marin E."/>
            <person name="Kohn T."/>
            <person name="Peeters S.H."/>
            <person name="Heuer A."/>
            <person name="Rast P."/>
            <person name="Oberbeckmann S."/>
            <person name="Bunk B."/>
            <person name="Jeske O."/>
            <person name="Meyerdierks A."/>
            <person name="Storesund J.E."/>
            <person name="Kallscheuer N."/>
            <person name="Luecker S."/>
            <person name="Lage O.M."/>
            <person name="Pohl T."/>
            <person name="Merkel B.J."/>
            <person name="Hornburger P."/>
            <person name="Mueller R.-W."/>
            <person name="Bruemmer F."/>
            <person name="Labrenz M."/>
            <person name="Spormann A.M."/>
            <person name="Op den Camp H."/>
            <person name="Overmann J."/>
            <person name="Amann R."/>
            <person name="Jetten M.S.M."/>
            <person name="Mascher T."/>
            <person name="Medema M.H."/>
            <person name="Devos D.P."/>
            <person name="Kaster A.-K."/>
            <person name="Ovreas L."/>
            <person name="Rohde M."/>
            <person name="Galperin M.Y."/>
            <person name="Jogler C."/>
        </authorList>
    </citation>
    <scope>NUCLEOTIDE SEQUENCE [LARGE SCALE GENOMIC DNA]</scope>
    <source>
        <strain evidence="2 3">HG15A2</strain>
    </source>
</reference>
<evidence type="ECO:0000313" key="3">
    <source>
        <dbReference type="Proteomes" id="UP000319852"/>
    </source>
</evidence>
<evidence type="ECO:0000256" key="1">
    <source>
        <dbReference type="SAM" id="MobiDB-lite"/>
    </source>
</evidence>
<dbReference type="OrthoDB" id="215737at2"/>
<proteinExistence type="predicted"/>
<dbReference type="KEGG" id="amob:HG15A2_01970"/>
<evidence type="ECO:0000313" key="2">
    <source>
        <dbReference type="EMBL" id="QDS96938.1"/>
    </source>
</evidence>
<protein>
    <submittedName>
        <fullName evidence="2">Uncharacterized protein</fullName>
    </submittedName>
</protein>
<dbReference type="EMBL" id="CP036263">
    <property type="protein sequence ID" value="QDS96938.1"/>
    <property type="molecule type" value="Genomic_DNA"/>
</dbReference>
<feature type="compositionally biased region" description="Basic and acidic residues" evidence="1">
    <location>
        <begin position="289"/>
        <end position="298"/>
    </location>
</feature>
<keyword evidence="3" id="KW-1185">Reference proteome</keyword>
<dbReference type="AlphaFoldDB" id="A0A517MPX9"/>
<dbReference type="Proteomes" id="UP000319852">
    <property type="component" value="Chromosome"/>
</dbReference>
<feature type="region of interest" description="Disordered" evidence="1">
    <location>
        <begin position="192"/>
        <end position="298"/>
    </location>
</feature>
<sequence length="338" mass="36410">MAKITEYLEQEFPTCEDDSARAAPTGIAFEQLALRASDTIRHSIARVSLLSLLMLLPLSGCMVCQYAKRTVLNEPSAYSWRSDRKRSVKVYRSWAEQAWADHGGSACGAGVSDAYETGFKDGFVDYVYAGGSGEPPAIPPRKYWNVGVRSSGGSAEATDWFAGFRSGSQVAHNEGYREQALVPASAFLGPQENCWDGPPRSIDSFSPPVPEHQNPTHQNPEFLLPGQLESSESSEGVAPTLPLGDSSSEEEMPVPGGSSPKSIPPARSDSPSIPESNSPEPDPDVDELFDARAADLDSLRPNRIRQAKFTVPIREASKRQQGVAAFSAAVRAASKPNP</sequence>
<accession>A0A517MPX9</accession>
<gene>
    <name evidence="2" type="ORF">HG15A2_01970</name>
</gene>
<name>A0A517MPX9_9BACT</name>
<feature type="compositionally biased region" description="Low complexity" evidence="1">
    <location>
        <begin position="268"/>
        <end position="279"/>
    </location>
</feature>
<organism evidence="2 3">
    <name type="scientific">Adhaeretor mobilis</name>
    <dbReference type="NCBI Taxonomy" id="1930276"/>
    <lineage>
        <taxon>Bacteria</taxon>
        <taxon>Pseudomonadati</taxon>
        <taxon>Planctomycetota</taxon>
        <taxon>Planctomycetia</taxon>
        <taxon>Pirellulales</taxon>
        <taxon>Lacipirellulaceae</taxon>
        <taxon>Adhaeretor</taxon>
    </lineage>
</organism>
<dbReference type="RefSeq" id="WP_145056929.1">
    <property type="nucleotide sequence ID" value="NZ_CP036263.1"/>
</dbReference>